<sequence>MNTILNMEIKRERIPHLEELMGEMESAVALYSKVARLLVFLLTGRPSLILNPPFTLTNSEQYKLRNHIDILNNRQCFSRSQRMTLLKCDGNHGILNEKF</sequence>
<evidence type="ECO:0000313" key="2">
    <source>
        <dbReference type="Proteomes" id="UP001603857"/>
    </source>
</evidence>
<comment type="caution">
    <text evidence="1">The sequence shown here is derived from an EMBL/GenBank/DDBJ whole genome shotgun (WGS) entry which is preliminary data.</text>
</comment>
<reference evidence="1 2" key="1">
    <citation type="submission" date="2024-08" db="EMBL/GenBank/DDBJ databases">
        <title>Insights into the chromosomal genome structure of Flemingia macrophylla.</title>
        <authorList>
            <person name="Ding Y."/>
            <person name="Zhao Y."/>
            <person name="Bi W."/>
            <person name="Wu M."/>
            <person name="Zhao G."/>
            <person name="Gong Y."/>
            <person name="Li W."/>
            <person name="Zhang P."/>
        </authorList>
    </citation>
    <scope>NUCLEOTIDE SEQUENCE [LARGE SCALE GENOMIC DNA]</scope>
    <source>
        <strain evidence="1">DYQJB</strain>
        <tissue evidence="1">Leaf</tissue>
    </source>
</reference>
<keyword evidence="2" id="KW-1185">Reference proteome</keyword>
<dbReference type="Proteomes" id="UP001603857">
    <property type="component" value="Unassembled WGS sequence"/>
</dbReference>
<dbReference type="EMBL" id="JBGMDY010000010">
    <property type="protein sequence ID" value="KAL2320035.1"/>
    <property type="molecule type" value="Genomic_DNA"/>
</dbReference>
<proteinExistence type="predicted"/>
<dbReference type="AlphaFoldDB" id="A0ABD1L944"/>
<protein>
    <submittedName>
        <fullName evidence="1">Uncharacterized protein</fullName>
    </submittedName>
</protein>
<gene>
    <name evidence="1" type="ORF">Fmac_029004</name>
</gene>
<organism evidence="1 2">
    <name type="scientific">Flemingia macrophylla</name>
    <dbReference type="NCBI Taxonomy" id="520843"/>
    <lineage>
        <taxon>Eukaryota</taxon>
        <taxon>Viridiplantae</taxon>
        <taxon>Streptophyta</taxon>
        <taxon>Embryophyta</taxon>
        <taxon>Tracheophyta</taxon>
        <taxon>Spermatophyta</taxon>
        <taxon>Magnoliopsida</taxon>
        <taxon>eudicotyledons</taxon>
        <taxon>Gunneridae</taxon>
        <taxon>Pentapetalae</taxon>
        <taxon>rosids</taxon>
        <taxon>fabids</taxon>
        <taxon>Fabales</taxon>
        <taxon>Fabaceae</taxon>
        <taxon>Papilionoideae</taxon>
        <taxon>50 kb inversion clade</taxon>
        <taxon>NPAAA clade</taxon>
        <taxon>indigoferoid/millettioid clade</taxon>
        <taxon>Phaseoleae</taxon>
        <taxon>Flemingia</taxon>
    </lineage>
</organism>
<name>A0ABD1L944_9FABA</name>
<accession>A0ABD1L944</accession>
<evidence type="ECO:0000313" key="1">
    <source>
        <dbReference type="EMBL" id="KAL2320035.1"/>
    </source>
</evidence>